<dbReference type="Pfam" id="PF00126">
    <property type="entry name" value="HTH_1"/>
    <property type="match status" value="1"/>
</dbReference>
<evidence type="ECO:0000256" key="4">
    <source>
        <dbReference type="ARBA" id="ARBA00023163"/>
    </source>
</evidence>
<dbReference type="InterPro" id="IPR005119">
    <property type="entry name" value="LysR_subst-bd"/>
</dbReference>
<dbReference type="Gene3D" id="3.40.190.290">
    <property type="match status" value="1"/>
</dbReference>
<dbReference type="EMBL" id="LR746496">
    <property type="protein sequence ID" value="CAA7599826.1"/>
    <property type="molecule type" value="Genomic_DNA"/>
</dbReference>
<dbReference type="KEGG" id="aacx:DEACI_0455"/>
<dbReference type="Proteomes" id="UP001071230">
    <property type="component" value="Unassembled WGS sequence"/>
</dbReference>
<keyword evidence="2" id="KW-0805">Transcription regulation</keyword>
<protein>
    <submittedName>
        <fullName evidence="7">HTH-type transcriptional regulator CysL</fullName>
    </submittedName>
    <submittedName>
        <fullName evidence="6">Transcription regulator HTH, LysR</fullName>
    </submittedName>
</protein>
<organism evidence="6">
    <name type="scientific">Acididesulfobacillus acetoxydans</name>
    <dbReference type="NCBI Taxonomy" id="1561005"/>
    <lineage>
        <taxon>Bacteria</taxon>
        <taxon>Bacillati</taxon>
        <taxon>Bacillota</taxon>
        <taxon>Clostridia</taxon>
        <taxon>Eubacteriales</taxon>
        <taxon>Peptococcaceae</taxon>
        <taxon>Acididesulfobacillus</taxon>
    </lineage>
</organism>
<dbReference type="Gene3D" id="1.10.10.10">
    <property type="entry name" value="Winged helix-like DNA-binding domain superfamily/Winged helix DNA-binding domain"/>
    <property type="match status" value="1"/>
</dbReference>
<evidence type="ECO:0000256" key="1">
    <source>
        <dbReference type="ARBA" id="ARBA00009437"/>
    </source>
</evidence>
<proteinExistence type="inferred from homology"/>
<dbReference type="SUPFAM" id="SSF53850">
    <property type="entry name" value="Periplasmic binding protein-like II"/>
    <property type="match status" value="1"/>
</dbReference>
<evidence type="ECO:0000259" key="5">
    <source>
        <dbReference type="PROSITE" id="PS50931"/>
    </source>
</evidence>
<dbReference type="RefSeq" id="WP_240983585.1">
    <property type="nucleotide sequence ID" value="NZ_CDGJ01000052.1"/>
</dbReference>
<keyword evidence="4" id="KW-0804">Transcription</keyword>
<comment type="similarity">
    <text evidence="1">Belongs to the LysR transcriptional regulatory family.</text>
</comment>
<dbReference type="EMBL" id="CDGJ01000052">
    <property type="protein sequence ID" value="CEJ07392.1"/>
    <property type="molecule type" value="Genomic_DNA"/>
</dbReference>
<dbReference type="GO" id="GO:0003700">
    <property type="term" value="F:DNA-binding transcription factor activity"/>
    <property type="evidence" value="ECO:0007669"/>
    <property type="project" value="InterPro"/>
</dbReference>
<name>A0A8S0XAH7_9FIRM</name>
<dbReference type="InterPro" id="IPR036390">
    <property type="entry name" value="WH_DNA-bd_sf"/>
</dbReference>
<dbReference type="FunFam" id="1.10.10.10:FF:000001">
    <property type="entry name" value="LysR family transcriptional regulator"/>
    <property type="match status" value="1"/>
</dbReference>
<dbReference type="SUPFAM" id="SSF46785">
    <property type="entry name" value="Winged helix' DNA-binding domain"/>
    <property type="match status" value="1"/>
</dbReference>
<dbReference type="PANTHER" id="PTHR30126:SF39">
    <property type="entry name" value="HTH-TYPE TRANSCRIPTIONAL REGULATOR CYSL"/>
    <property type="match status" value="1"/>
</dbReference>
<dbReference type="CDD" id="cd08420">
    <property type="entry name" value="PBP2_CysL_like"/>
    <property type="match status" value="1"/>
</dbReference>
<reference evidence="7" key="1">
    <citation type="submission" date="2014-11" db="EMBL/GenBank/DDBJ databases">
        <authorList>
            <person name="Hornung B.V."/>
        </authorList>
    </citation>
    <scope>NUCLEOTIDE SEQUENCE</scope>
    <source>
        <strain evidence="7">INE</strain>
    </source>
</reference>
<dbReference type="PANTHER" id="PTHR30126">
    <property type="entry name" value="HTH-TYPE TRANSCRIPTIONAL REGULATOR"/>
    <property type="match status" value="1"/>
</dbReference>
<evidence type="ECO:0000313" key="8">
    <source>
        <dbReference type="Proteomes" id="UP001071230"/>
    </source>
</evidence>
<keyword evidence="3" id="KW-0238">DNA-binding</keyword>
<evidence type="ECO:0000313" key="6">
    <source>
        <dbReference type="EMBL" id="CAA7599826.1"/>
    </source>
</evidence>
<evidence type="ECO:0000256" key="3">
    <source>
        <dbReference type="ARBA" id="ARBA00023125"/>
    </source>
</evidence>
<evidence type="ECO:0000313" key="7">
    <source>
        <dbReference type="EMBL" id="CEJ07392.1"/>
    </source>
</evidence>
<dbReference type="PROSITE" id="PS50931">
    <property type="entry name" value="HTH_LYSR"/>
    <property type="match status" value="1"/>
</dbReference>
<dbReference type="PRINTS" id="PR00039">
    <property type="entry name" value="HTHLYSR"/>
</dbReference>
<feature type="domain" description="HTH lysR-type" evidence="5">
    <location>
        <begin position="1"/>
        <end position="58"/>
    </location>
</feature>
<keyword evidence="8" id="KW-1185">Reference proteome</keyword>
<dbReference type="Proteomes" id="UP000836597">
    <property type="component" value="Chromosome"/>
</dbReference>
<dbReference type="Pfam" id="PF03466">
    <property type="entry name" value="LysR_substrate"/>
    <property type="match status" value="1"/>
</dbReference>
<dbReference type="GO" id="GO:0000976">
    <property type="term" value="F:transcription cis-regulatory region binding"/>
    <property type="evidence" value="ECO:0007669"/>
    <property type="project" value="TreeGrafter"/>
</dbReference>
<dbReference type="InterPro" id="IPR000847">
    <property type="entry name" value="LysR_HTH_N"/>
</dbReference>
<dbReference type="InterPro" id="IPR036388">
    <property type="entry name" value="WH-like_DNA-bd_sf"/>
</dbReference>
<sequence>MFEQKLEVFKTVADCKNITLAAKKMHMSQSSISLQIQSLEEQFGARFLDRTNRGVSLTRAGHVFYQYVCSILEVMEEIQQKVTLLSEDKRRYVNLGATLTIGEYIMPQILVYLYKQWPDINFKTVIANTETISQGILDRKIHVGLIEGPVSPNRLLKIESFWRDELVVVVPFHHPWAERDSISLAELSKERFITREVGSGTRKVTENYLKELGLDPGLLNISMELGSTQAIKQVVSAGLGITVISYLTVRKECEQRIFKALRIEDFPLWRPLNILTLEKNTQFTQSQDERYFIDFLHNQKLLAKVLTSSYSEDDMAAAGSKIVQIMS</sequence>
<dbReference type="AlphaFoldDB" id="A0A8S0XAH7"/>
<accession>A0A8S0XAH7</accession>
<gene>
    <name evidence="6" type="ORF">DEACI_0455</name>
    <name evidence="7" type="ORF">DEACI_1855</name>
</gene>
<evidence type="ECO:0000256" key="2">
    <source>
        <dbReference type="ARBA" id="ARBA00023015"/>
    </source>
</evidence>
<reference evidence="6" key="2">
    <citation type="submission" date="2020-01" db="EMBL/GenBank/DDBJ databases">
        <authorList>
            <person name="Hornung B."/>
        </authorList>
    </citation>
    <scope>NUCLEOTIDE SEQUENCE</scope>
    <source>
        <strain evidence="6">PacBioINE</strain>
    </source>
</reference>